<evidence type="ECO:0000313" key="3">
    <source>
        <dbReference type="EMBL" id="CDO53051.1"/>
    </source>
</evidence>
<dbReference type="EMBL" id="CCBN010000004">
    <property type="protein sequence ID" value="CDO53051.1"/>
    <property type="molecule type" value="Genomic_DNA"/>
</dbReference>
<dbReference type="GO" id="GO:1902657">
    <property type="term" value="P:protein localization to prospore membrane"/>
    <property type="evidence" value="ECO:0007669"/>
    <property type="project" value="InterPro"/>
</dbReference>
<evidence type="ECO:0000256" key="1">
    <source>
        <dbReference type="SAM" id="MobiDB-lite"/>
    </source>
</evidence>
<gene>
    <name evidence="3" type="ORF">BN980_GECA04s03563g</name>
</gene>
<sequence length="1177" mass="135539">MSHSNPQGGTGISSGKDGNDHRRKNDILCNNNPDFQSFGQIRDLLKTYERDERKGPPLLPKNSFTAEMLVNLLPHQLDKETQVTTVGPFTKNWIQSSPGRWRKRYDRMKPYWQEFKTSRLRTRRKTDLELINREILSKLRADFKHDSSLEEESLITSENTSESDSMSSDGASMGLNATTKEPEVLRSPSLRRSDINDSAADAMSSFFKRKAKRTPKLLKMIKDSDRVLTQLGPINVSPVSPPPHSILVNNNSDHPKPRLIKKVVTFNNIMKDHLNRLNEEPDDTATGIDINTFINKHAATNSVAFSPDTITSSNVRSTGMESKRHFSSGAASSAIESFVTAPEYPDSTHLVGVDHDPWSSDDEDQTDEPDNPPSQRLRSILSRSSLQPRLLEENRSVVADSVKPPTSMTSTKHSVPQVPVTDRHLKNLLGDKESGEILAAEKMLVMLKGTKLKYVSHQFNEIENIETKVLKKWKEYIVVARNTGNTYAPILLQFYENRDIPRVQEDITKPVSKWDTVLSKNTYVKFYSTLDKTIVFWRGSETGTLLYILRPRSHQLSLRWLSLFLRTLGAKKSSNLTIGIPGLGYSIEVKLPAAMIQEEQDRLERERRMNKLVSYHEIKSVLNRASPLLKYVYAVTIKLLKTVGYKKDDLQKFLGGRKYGLAWRHYDRIEWMGESNEEGIYYHWVLLDSYELEMRAKEYFAYNVIFDDDTTMEEPTPIEGFLVRLTTWSGKIKKYKGHLHELFFKPLFFHTHNHFLFFSKTKNVIPGNPVGHEFDNFLDDEDKLAQAPLIYEVRPFQTASNGEIVWLENQNSSYTAKRYDENGFYESQRRKMLLVNSNGFIDLCEVQKIQPFSQPIIPFMIFKPKESHMNSIHREQIIEIIMESGTKILLQAYNQETRDLWIERLTQLSKYWKRRNFETTARINDVREYNLAQFNVNIDSGVDTFLGLQGKKWESTSVDSVADEHLFYRTARSITLQGRLFQKPKKFASFRQYQAILCNGRLLLYNLTNSHYTKNVSQTRVTTIDLTNSSTYVYSGPVTESDLLQGRDRSFDAQNPGAHYIPRVYLDGWRSVEPEEHRCFVLWFGHKKPLKTKRTKSRRRDDGSQVNNENHDGDNNDDENNDNGIDFDIKLVNRLGVGGVSMVFLARSRQERDLWVLALNNEIEQIAESATSDINLN</sequence>
<dbReference type="PROSITE" id="PS50003">
    <property type="entry name" value="PH_DOMAIN"/>
    <property type="match status" value="1"/>
</dbReference>
<dbReference type="InterPro" id="IPR057379">
    <property type="entry name" value="PH_SPO71"/>
</dbReference>
<feature type="region of interest" description="Disordered" evidence="1">
    <location>
        <begin position="1093"/>
        <end position="1122"/>
    </location>
</feature>
<name>A0A0J9X754_GEOCN</name>
<dbReference type="SMART" id="SM00233">
    <property type="entry name" value="PH"/>
    <property type="match status" value="2"/>
</dbReference>
<protein>
    <recommendedName>
        <fullName evidence="2">PH domain-containing protein</fullName>
    </recommendedName>
</protein>
<proteinExistence type="predicted"/>
<feature type="domain" description="PH" evidence="2">
    <location>
        <begin position="973"/>
        <end position="1164"/>
    </location>
</feature>
<dbReference type="OrthoDB" id="5579281at2759"/>
<dbReference type="PANTHER" id="PTHR28076">
    <property type="entry name" value="SPORULATION-SPECIFIC PROTEIN 71"/>
    <property type="match status" value="1"/>
</dbReference>
<feature type="compositionally biased region" description="Basic and acidic residues" evidence="1">
    <location>
        <begin position="17"/>
        <end position="26"/>
    </location>
</feature>
<dbReference type="InterPro" id="IPR039486">
    <property type="entry name" value="Mug56/Spo71_PH"/>
</dbReference>
<organism evidence="3 4">
    <name type="scientific">Geotrichum candidum</name>
    <name type="common">Oospora lactis</name>
    <name type="synonym">Dipodascus geotrichum</name>
    <dbReference type="NCBI Taxonomy" id="1173061"/>
    <lineage>
        <taxon>Eukaryota</taxon>
        <taxon>Fungi</taxon>
        <taxon>Dikarya</taxon>
        <taxon>Ascomycota</taxon>
        <taxon>Saccharomycotina</taxon>
        <taxon>Dipodascomycetes</taxon>
        <taxon>Dipodascales</taxon>
        <taxon>Dipodascaceae</taxon>
        <taxon>Geotrichum</taxon>
    </lineage>
</organism>
<dbReference type="AlphaFoldDB" id="A0A0J9X754"/>
<dbReference type="SUPFAM" id="SSF50729">
    <property type="entry name" value="PH domain-like"/>
    <property type="match status" value="1"/>
</dbReference>
<dbReference type="Pfam" id="PF15404">
    <property type="entry name" value="PH_4"/>
    <property type="match status" value="1"/>
</dbReference>
<comment type="caution">
    <text evidence="3">The sequence shown here is derived from an EMBL/GenBank/DDBJ whole genome shotgun (WGS) entry which is preliminary data.</text>
</comment>
<feature type="compositionally biased region" description="Acidic residues" evidence="1">
    <location>
        <begin position="359"/>
        <end position="370"/>
    </location>
</feature>
<feature type="region of interest" description="Disordered" evidence="1">
    <location>
        <begin position="345"/>
        <end position="417"/>
    </location>
</feature>
<dbReference type="InterPro" id="IPR040345">
    <property type="entry name" value="Mug56/Spo71"/>
</dbReference>
<feature type="compositionally biased region" description="Low complexity" evidence="1">
    <location>
        <begin position="373"/>
        <end position="389"/>
    </location>
</feature>
<feature type="compositionally biased region" description="Low complexity" evidence="1">
    <location>
        <begin position="154"/>
        <end position="174"/>
    </location>
</feature>
<feature type="compositionally biased region" description="Basic and acidic residues" evidence="1">
    <location>
        <begin position="1099"/>
        <end position="1114"/>
    </location>
</feature>
<dbReference type="Proteomes" id="UP000242525">
    <property type="component" value="Unassembled WGS sequence"/>
</dbReference>
<reference evidence="3" key="1">
    <citation type="submission" date="2014-03" db="EMBL/GenBank/DDBJ databases">
        <authorList>
            <person name="Casaregola S."/>
        </authorList>
    </citation>
    <scope>NUCLEOTIDE SEQUENCE [LARGE SCALE GENOMIC DNA]</scope>
    <source>
        <strain evidence="3">CLIB 918</strain>
    </source>
</reference>
<accession>A0A0J9X754</accession>
<evidence type="ECO:0000313" key="4">
    <source>
        <dbReference type="Proteomes" id="UP000242525"/>
    </source>
</evidence>
<feature type="compositionally biased region" description="Polar residues" evidence="1">
    <location>
        <begin position="404"/>
        <end position="414"/>
    </location>
</feature>
<dbReference type="Pfam" id="PF23207">
    <property type="entry name" value="PH_SPO71"/>
    <property type="match status" value="1"/>
</dbReference>
<feature type="region of interest" description="Disordered" evidence="1">
    <location>
        <begin position="150"/>
        <end position="195"/>
    </location>
</feature>
<dbReference type="GO" id="GO:0005628">
    <property type="term" value="C:prospore membrane"/>
    <property type="evidence" value="ECO:0007669"/>
    <property type="project" value="TreeGrafter"/>
</dbReference>
<dbReference type="InterPro" id="IPR001849">
    <property type="entry name" value="PH_domain"/>
</dbReference>
<keyword evidence="4" id="KW-1185">Reference proteome</keyword>
<dbReference type="PANTHER" id="PTHR28076:SF1">
    <property type="entry name" value="PROSPORE MEMBRANE ADAPTER PROTEIN SPO71"/>
    <property type="match status" value="1"/>
</dbReference>
<dbReference type="STRING" id="1173061.A0A0J9X754"/>
<feature type="region of interest" description="Disordered" evidence="1">
    <location>
        <begin position="1"/>
        <end position="32"/>
    </location>
</feature>
<evidence type="ECO:0000259" key="2">
    <source>
        <dbReference type="PROSITE" id="PS50003"/>
    </source>
</evidence>